<dbReference type="Proteomes" id="UP000053676">
    <property type="component" value="Unassembled WGS sequence"/>
</dbReference>
<dbReference type="OrthoDB" id="5843584at2759"/>
<name>W2SXU6_NECAM</name>
<accession>W2SXU6</accession>
<dbReference type="AlphaFoldDB" id="W2SXU6"/>
<reference evidence="3" key="1">
    <citation type="journal article" date="2014" name="Nat. Genet.">
        <title>Genome of the human hookworm Necator americanus.</title>
        <authorList>
            <person name="Tang Y.T."/>
            <person name="Gao X."/>
            <person name="Rosa B.A."/>
            <person name="Abubucker S."/>
            <person name="Hallsworth-Pepin K."/>
            <person name="Martin J."/>
            <person name="Tyagi R."/>
            <person name="Heizer E."/>
            <person name="Zhang X."/>
            <person name="Bhonagiri-Palsikar V."/>
            <person name="Minx P."/>
            <person name="Warren W.C."/>
            <person name="Wang Q."/>
            <person name="Zhan B."/>
            <person name="Hotez P.J."/>
            <person name="Sternberg P.W."/>
            <person name="Dougall A."/>
            <person name="Gaze S.T."/>
            <person name="Mulvenna J."/>
            <person name="Sotillo J."/>
            <person name="Ranganathan S."/>
            <person name="Rabelo E.M."/>
            <person name="Wilson R.K."/>
            <person name="Felgner P.L."/>
            <person name="Bethony J."/>
            <person name="Hawdon J.M."/>
            <person name="Gasser R.B."/>
            <person name="Loukas A."/>
            <person name="Mitreva M."/>
        </authorList>
    </citation>
    <scope>NUCLEOTIDE SEQUENCE [LARGE SCALE GENOMIC DNA]</scope>
</reference>
<evidence type="ECO:0000259" key="1">
    <source>
        <dbReference type="Pfam" id="PF00887"/>
    </source>
</evidence>
<sequence length="210" mass="24795">MLSMPENDLVEEFTEEKDEKLRQQFVRYEKFKMEYVEAQQRALEFRAYWERRHKDDRDLWRDKVPLLVPSSSLLFQIIRVAADFANAVDKMSRAGYKGEFGDHEVPEEDKIKLDALYMQVTSGDYEDESDSGWFETALARPMWIDTPVRLWLLNFLNTTLMLSDGNTALRCADEWKLLAGKTKIEAQREFIHTTNKILTRYGWNPPDGWV</sequence>
<feature type="domain" description="ACB" evidence="1">
    <location>
        <begin position="82"/>
        <end position="192"/>
    </location>
</feature>
<dbReference type="GO" id="GO:0000062">
    <property type="term" value="F:fatty-acyl-CoA binding"/>
    <property type="evidence" value="ECO:0007669"/>
    <property type="project" value="InterPro"/>
</dbReference>
<dbReference type="EMBL" id="KI660365">
    <property type="protein sequence ID" value="ETN74348.1"/>
    <property type="molecule type" value="Genomic_DNA"/>
</dbReference>
<dbReference type="SUPFAM" id="SSF47031">
    <property type="entry name" value="Second domain of FERM"/>
    <property type="match status" value="1"/>
</dbReference>
<dbReference type="InterPro" id="IPR014352">
    <property type="entry name" value="FERM/acyl-CoA-bd_prot_sf"/>
</dbReference>
<dbReference type="STRING" id="51031.W2SXU6"/>
<dbReference type="InterPro" id="IPR000582">
    <property type="entry name" value="Acyl-CoA-binding_protein"/>
</dbReference>
<evidence type="ECO:0000313" key="3">
    <source>
        <dbReference type="Proteomes" id="UP000053676"/>
    </source>
</evidence>
<dbReference type="Pfam" id="PF00887">
    <property type="entry name" value="ACBP"/>
    <property type="match status" value="1"/>
</dbReference>
<organism evidence="2 3">
    <name type="scientific">Necator americanus</name>
    <name type="common">Human hookworm</name>
    <dbReference type="NCBI Taxonomy" id="51031"/>
    <lineage>
        <taxon>Eukaryota</taxon>
        <taxon>Metazoa</taxon>
        <taxon>Ecdysozoa</taxon>
        <taxon>Nematoda</taxon>
        <taxon>Chromadorea</taxon>
        <taxon>Rhabditida</taxon>
        <taxon>Rhabditina</taxon>
        <taxon>Rhabditomorpha</taxon>
        <taxon>Strongyloidea</taxon>
        <taxon>Ancylostomatidae</taxon>
        <taxon>Bunostominae</taxon>
        <taxon>Necator</taxon>
    </lineage>
</organism>
<keyword evidence="3" id="KW-1185">Reference proteome</keyword>
<dbReference type="InterPro" id="IPR035963">
    <property type="entry name" value="FERM_2"/>
</dbReference>
<gene>
    <name evidence="2" type="ORF">NECAME_04027</name>
</gene>
<dbReference type="Gene3D" id="1.20.80.10">
    <property type="match status" value="1"/>
</dbReference>
<dbReference type="KEGG" id="nai:NECAME_04027"/>
<protein>
    <recommendedName>
        <fullName evidence="1">ACB domain-containing protein</fullName>
    </recommendedName>
</protein>
<proteinExistence type="predicted"/>
<evidence type="ECO:0000313" key="2">
    <source>
        <dbReference type="EMBL" id="ETN74348.1"/>
    </source>
</evidence>